<keyword evidence="3" id="KW-1185">Reference proteome</keyword>
<dbReference type="OMA" id="ERRWCLH"/>
<name>B4JZ75_DROGR</name>
<sequence length="461" mass="52051">MYCATRCCPPNSLTLRLLNCEKPTETIRKCRRRHSQWQSAERRWCLNNNVMLRRLSSHVQQPLIEVCTFLFQLTLAKFGQILNPRCSQWSYYRVPFVRPDTCAIYDGIFDNRGNLRNPLHPFIEYLVLIILDHYLSLPCEKVEGRRNTAVDTIYGRGGGACKDVFKDALRGQADSLRHFFNNSKFGFGGLSGSNGDADADAHADGSGDGDGKDDVDGENKYDDGDDDDHENGNGRDSSNRLYNKYGDVKDGGVKRKSEKGGKGGGKGKRRKGSKGSKGSKGDDDANKRKKNIKDISNLYSDVVEERYTIDLPTLYAKKKAKKRVKVKKRGGGDQKVIGVAIPVLVHEPFDEQKPWTWIRRHPAQTRVLEGTRLGRAKVRRYQRETLKAQVHEAKRHQSVQSVYSAKSVHSVASGDMFGHPNPTKKGTPQVKSFNYARIKEVLRNTISARLTTIRKPKPQKR</sequence>
<proteinExistence type="predicted"/>
<organism evidence="3">
    <name type="scientific">Drosophila grimshawi</name>
    <name type="common">Hawaiian fruit fly</name>
    <name type="synonym">Idiomyia grimshawi</name>
    <dbReference type="NCBI Taxonomy" id="7222"/>
    <lineage>
        <taxon>Eukaryota</taxon>
        <taxon>Metazoa</taxon>
        <taxon>Ecdysozoa</taxon>
        <taxon>Arthropoda</taxon>
        <taxon>Hexapoda</taxon>
        <taxon>Insecta</taxon>
        <taxon>Pterygota</taxon>
        <taxon>Neoptera</taxon>
        <taxon>Endopterygota</taxon>
        <taxon>Diptera</taxon>
        <taxon>Brachycera</taxon>
        <taxon>Muscomorpha</taxon>
        <taxon>Ephydroidea</taxon>
        <taxon>Drosophilidae</taxon>
        <taxon>Drosophila</taxon>
        <taxon>Hawaiian Drosophila</taxon>
    </lineage>
</organism>
<dbReference type="PhylomeDB" id="B4JZ75"/>
<dbReference type="Proteomes" id="UP000001070">
    <property type="component" value="Unassembled WGS sequence"/>
</dbReference>
<accession>B4JZ75</accession>
<dbReference type="InterPro" id="IPR031958">
    <property type="entry name" value="DUF4778"/>
</dbReference>
<dbReference type="EMBL" id="CH916379">
    <property type="protein sequence ID" value="EDV94184.1"/>
    <property type="molecule type" value="Genomic_DNA"/>
</dbReference>
<evidence type="ECO:0000313" key="3">
    <source>
        <dbReference type="Proteomes" id="UP000001070"/>
    </source>
</evidence>
<dbReference type="Pfam" id="PF16008">
    <property type="entry name" value="DUF4778"/>
    <property type="match status" value="1"/>
</dbReference>
<dbReference type="InParanoid" id="B4JZ75"/>
<protein>
    <submittedName>
        <fullName evidence="2">GH25195</fullName>
    </submittedName>
</protein>
<feature type="region of interest" description="Disordered" evidence="1">
    <location>
        <begin position="197"/>
        <end position="288"/>
    </location>
</feature>
<feature type="compositionally biased region" description="Basic residues" evidence="1">
    <location>
        <begin position="265"/>
        <end position="274"/>
    </location>
</feature>
<feature type="compositionally biased region" description="Basic and acidic residues" evidence="1">
    <location>
        <begin position="199"/>
        <end position="222"/>
    </location>
</feature>
<evidence type="ECO:0000313" key="2">
    <source>
        <dbReference type="EMBL" id="EDV94184.1"/>
    </source>
</evidence>
<dbReference type="HOGENOM" id="CLU_597537_0_0_1"/>
<gene>
    <name evidence="2" type="primary">Dgri\GH25195</name>
    <name evidence="2" type="ORF">Dgri_GH25195</name>
</gene>
<dbReference type="AlphaFoldDB" id="B4JZ75"/>
<dbReference type="STRING" id="7222.B4JZ75"/>
<dbReference type="SMR" id="B4JZ75"/>
<dbReference type="eggNOG" id="ENOG502TM7K">
    <property type="taxonomic scope" value="Eukaryota"/>
</dbReference>
<feature type="compositionally biased region" description="Basic and acidic residues" evidence="1">
    <location>
        <begin position="246"/>
        <end position="261"/>
    </location>
</feature>
<reference evidence="2 3" key="1">
    <citation type="journal article" date="2007" name="Nature">
        <title>Evolution of genes and genomes on the Drosophila phylogeny.</title>
        <authorList>
            <consortium name="Drosophila 12 Genomes Consortium"/>
            <person name="Clark A.G."/>
            <person name="Eisen M.B."/>
            <person name="Smith D.R."/>
            <person name="Bergman C.M."/>
            <person name="Oliver B."/>
            <person name="Markow T.A."/>
            <person name="Kaufman T.C."/>
            <person name="Kellis M."/>
            <person name="Gelbart W."/>
            <person name="Iyer V.N."/>
            <person name="Pollard D.A."/>
            <person name="Sackton T.B."/>
            <person name="Larracuente A.M."/>
            <person name="Singh N.D."/>
            <person name="Abad J.P."/>
            <person name="Abt D.N."/>
            <person name="Adryan B."/>
            <person name="Aguade M."/>
            <person name="Akashi H."/>
            <person name="Anderson W.W."/>
            <person name="Aquadro C.F."/>
            <person name="Ardell D.H."/>
            <person name="Arguello R."/>
            <person name="Artieri C.G."/>
            <person name="Barbash D.A."/>
            <person name="Barker D."/>
            <person name="Barsanti P."/>
            <person name="Batterham P."/>
            <person name="Batzoglou S."/>
            <person name="Begun D."/>
            <person name="Bhutkar A."/>
            <person name="Blanco E."/>
            <person name="Bosak S.A."/>
            <person name="Bradley R.K."/>
            <person name="Brand A.D."/>
            <person name="Brent M.R."/>
            <person name="Brooks A.N."/>
            <person name="Brown R.H."/>
            <person name="Butlin R.K."/>
            <person name="Caggese C."/>
            <person name="Calvi B.R."/>
            <person name="Bernardo de Carvalho A."/>
            <person name="Caspi A."/>
            <person name="Castrezana S."/>
            <person name="Celniker S.E."/>
            <person name="Chang J.L."/>
            <person name="Chapple C."/>
            <person name="Chatterji S."/>
            <person name="Chinwalla A."/>
            <person name="Civetta A."/>
            <person name="Clifton S.W."/>
            <person name="Comeron J.M."/>
            <person name="Costello J.C."/>
            <person name="Coyne J.A."/>
            <person name="Daub J."/>
            <person name="David R.G."/>
            <person name="Delcher A.L."/>
            <person name="Delehaunty K."/>
            <person name="Do C.B."/>
            <person name="Ebling H."/>
            <person name="Edwards K."/>
            <person name="Eickbush T."/>
            <person name="Evans J.D."/>
            <person name="Filipski A."/>
            <person name="Findeiss S."/>
            <person name="Freyhult E."/>
            <person name="Fulton L."/>
            <person name="Fulton R."/>
            <person name="Garcia A.C."/>
            <person name="Gardiner A."/>
            <person name="Garfield D.A."/>
            <person name="Garvin B.E."/>
            <person name="Gibson G."/>
            <person name="Gilbert D."/>
            <person name="Gnerre S."/>
            <person name="Godfrey J."/>
            <person name="Good R."/>
            <person name="Gotea V."/>
            <person name="Gravely B."/>
            <person name="Greenberg A.J."/>
            <person name="Griffiths-Jones S."/>
            <person name="Gross S."/>
            <person name="Guigo R."/>
            <person name="Gustafson E.A."/>
            <person name="Haerty W."/>
            <person name="Hahn M.W."/>
            <person name="Halligan D.L."/>
            <person name="Halpern A.L."/>
            <person name="Halter G.M."/>
            <person name="Han M.V."/>
            <person name="Heger A."/>
            <person name="Hillier L."/>
            <person name="Hinrichs A.S."/>
            <person name="Holmes I."/>
            <person name="Hoskins R.A."/>
            <person name="Hubisz M.J."/>
            <person name="Hultmark D."/>
            <person name="Huntley M.A."/>
            <person name="Jaffe D.B."/>
            <person name="Jagadeeshan S."/>
            <person name="Jeck W.R."/>
            <person name="Johnson J."/>
            <person name="Jones C.D."/>
            <person name="Jordan W.C."/>
            <person name="Karpen G.H."/>
            <person name="Kataoka E."/>
            <person name="Keightley P.D."/>
            <person name="Kheradpour P."/>
            <person name="Kirkness E.F."/>
            <person name="Koerich L.B."/>
            <person name="Kristiansen K."/>
            <person name="Kudrna D."/>
            <person name="Kulathinal R.J."/>
            <person name="Kumar S."/>
            <person name="Kwok R."/>
            <person name="Lander E."/>
            <person name="Langley C.H."/>
            <person name="Lapoint R."/>
            <person name="Lazzaro B.P."/>
            <person name="Lee S.J."/>
            <person name="Levesque L."/>
            <person name="Li R."/>
            <person name="Lin C.F."/>
            <person name="Lin M.F."/>
            <person name="Lindblad-Toh K."/>
            <person name="Llopart A."/>
            <person name="Long M."/>
            <person name="Low L."/>
            <person name="Lozovsky E."/>
            <person name="Lu J."/>
            <person name="Luo M."/>
            <person name="Machado C.A."/>
            <person name="Makalowski W."/>
            <person name="Marzo M."/>
            <person name="Matsuda M."/>
            <person name="Matzkin L."/>
            <person name="McAllister B."/>
            <person name="McBride C.S."/>
            <person name="McKernan B."/>
            <person name="McKernan K."/>
            <person name="Mendez-Lago M."/>
            <person name="Minx P."/>
            <person name="Mollenhauer M.U."/>
            <person name="Montooth K."/>
            <person name="Mount S.M."/>
            <person name="Mu X."/>
            <person name="Myers E."/>
            <person name="Negre B."/>
            <person name="Newfeld S."/>
            <person name="Nielsen R."/>
            <person name="Noor M.A."/>
            <person name="O'Grady P."/>
            <person name="Pachter L."/>
            <person name="Papaceit M."/>
            <person name="Parisi M.J."/>
            <person name="Parisi M."/>
            <person name="Parts L."/>
            <person name="Pedersen J.S."/>
            <person name="Pesole G."/>
            <person name="Phillippy A.M."/>
            <person name="Ponting C.P."/>
            <person name="Pop M."/>
            <person name="Porcelli D."/>
            <person name="Powell J.R."/>
            <person name="Prohaska S."/>
            <person name="Pruitt K."/>
            <person name="Puig M."/>
            <person name="Quesneville H."/>
            <person name="Ram K.R."/>
            <person name="Rand D."/>
            <person name="Rasmussen M.D."/>
            <person name="Reed L.K."/>
            <person name="Reenan R."/>
            <person name="Reily A."/>
            <person name="Remington K.A."/>
            <person name="Rieger T.T."/>
            <person name="Ritchie M.G."/>
            <person name="Robin C."/>
            <person name="Rogers Y.H."/>
            <person name="Rohde C."/>
            <person name="Rozas J."/>
            <person name="Rubenfield M.J."/>
            <person name="Ruiz A."/>
            <person name="Russo S."/>
            <person name="Salzberg S.L."/>
            <person name="Sanchez-Gracia A."/>
            <person name="Saranga D.J."/>
            <person name="Sato H."/>
            <person name="Schaeffer S.W."/>
            <person name="Schatz M.C."/>
            <person name="Schlenke T."/>
            <person name="Schwartz R."/>
            <person name="Segarra C."/>
            <person name="Singh R.S."/>
            <person name="Sirot L."/>
            <person name="Sirota M."/>
            <person name="Sisneros N.B."/>
            <person name="Smith C.D."/>
            <person name="Smith T.F."/>
            <person name="Spieth J."/>
            <person name="Stage D.E."/>
            <person name="Stark A."/>
            <person name="Stephan W."/>
            <person name="Strausberg R.L."/>
            <person name="Strempel S."/>
            <person name="Sturgill D."/>
            <person name="Sutton G."/>
            <person name="Sutton G.G."/>
            <person name="Tao W."/>
            <person name="Teichmann S."/>
            <person name="Tobari Y.N."/>
            <person name="Tomimura Y."/>
            <person name="Tsolas J.M."/>
            <person name="Valente V.L."/>
            <person name="Venter E."/>
            <person name="Venter J.C."/>
            <person name="Vicario S."/>
            <person name="Vieira F.G."/>
            <person name="Vilella A.J."/>
            <person name="Villasante A."/>
            <person name="Walenz B."/>
            <person name="Wang J."/>
            <person name="Wasserman M."/>
            <person name="Watts T."/>
            <person name="Wilson D."/>
            <person name="Wilson R.K."/>
            <person name="Wing R.A."/>
            <person name="Wolfner M.F."/>
            <person name="Wong A."/>
            <person name="Wong G.K."/>
            <person name="Wu C.I."/>
            <person name="Wu G."/>
            <person name="Yamamoto D."/>
            <person name="Yang H.P."/>
            <person name="Yang S.P."/>
            <person name="Yorke J.A."/>
            <person name="Yoshida K."/>
            <person name="Zdobnov E."/>
            <person name="Zhang P."/>
            <person name="Zhang Y."/>
            <person name="Zimin A.V."/>
            <person name="Baldwin J."/>
            <person name="Abdouelleil A."/>
            <person name="Abdulkadir J."/>
            <person name="Abebe A."/>
            <person name="Abera B."/>
            <person name="Abreu J."/>
            <person name="Acer S.C."/>
            <person name="Aftuck L."/>
            <person name="Alexander A."/>
            <person name="An P."/>
            <person name="Anderson E."/>
            <person name="Anderson S."/>
            <person name="Arachi H."/>
            <person name="Azer M."/>
            <person name="Bachantsang P."/>
            <person name="Barry A."/>
            <person name="Bayul T."/>
            <person name="Berlin A."/>
            <person name="Bessette D."/>
            <person name="Bloom T."/>
            <person name="Blye J."/>
            <person name="Boguslavskiy L."/>
            <person name="Bonnet C."/>
            <person name="Boukhgalter B."/>
            <person name="Bourzgui I."/>
            <person name="Brown A."/>
            <person name="Cahill P."/>
            <person name="Channer S."/>
            <person name="Cheshatsang Y."/>
            <person name="Chuda L."/>
            <person name="Citroen M."/>
            <person name="Collymore A."/>
            <person name="Cooke P."/>
            <person name="Costello M."/>
            <person name="D'Aco K."/>
            <person name="Daza R."/>
            <person name="De Haan G."/>
            <person name="DeGray S."/>
            <person name="DeMaso C."/>
            <person name="Dhargay N."/>
            <person name="Dooley K."/>
            <person name="Dooley E."/>
            <person name="Doricent M."/>
            <person name="Dorje P."/>
            <person name="Dorjee K."/>
            <person name="Dupes A."/>
            <person name="Elong R."/>
            <person name="Falk J."/>
            <person name="Farina A."/>
            <person name="Faro S."/>
            <person name="Ferguson D."/>
            <person name="Fisher S."/>
            <person name="Foley C.D."/>
            <person name="Franke A."/>
            <person name="Friedrich D."/>
            <person name="Gadbois L."/>
            <person name="Gearin G."/>
            <person name="Gearin C.R."/>
            <person name="Giannoukos G."/>
            <person name="Goode T."/>
            <person name="Graham J."/>
            <person name="Grandbois E."/>
            <person name="Grewal S."/>
            <person name="Gyaltsen K."/>
            <person name="Hafez N."/>
            <person name="Hagos B."/>
            <person name="Hall J."/>
            <person name="Henson C."/>
            <person name="Hollinger A."/>
            <person name="Honan T."/>
            <person name="Huard M.D."/>
            <person name="Hughes L."/>
            <person name="Hurhula B."/>
            <person name="Husby M.E."/>
            <person name="Kamat A."/>
            <person name="Kanga B."/>
            <person name="Kashin S."/>
            <person name="Khazanovich D."/>
            <person name="Kisner P."/>
            <person name="Lance K."/>
            <person name="Lara M."/>
            <person name="Lee W."/>
            <person name="Lennon N."/>
            <person name="Letendre F."/>
            <person name="LeVine R."/>
            <person name="Lipovsky A."/>
            <person name="Liu X."/>
            <person name="Liu J."/>
            <person name="Liu S."/>
            <person name="Lokyitsang T."/>
            <person name="Lokyitsang Y."/>
            <person name="Lubonja R."/>
            <person name="Lui A."/>
            <person name="MacDonald P."/>
            <person name="Magnisalis V."/>
            <person name="Maru K."/>
            <person name="Matthews C."/>
            <person name="McCusker W."/>
            <person name="McDonough S."/>
            <person name="Mehta T."/>
            <person name="Meldrim J."/>
            <person name="Meneus L."/>
            <person name="Mihai O."/>
            <person name="Mihalev A."/>
            <person name="Mihova T."/>
            <person name="Mittelman R."/>
            <person name="Mlenga V."/>
            <person name="Montmayeur A."/>
            <person name="Mulrain L."/>
            <person name="Navidi A."/>
            <person name="Naylor J."/>
            <person name="Negash T."/>
            <person name="Nguyen T."/>
            <person name="Nguyen N."/>
            <person name="Nicol R."/>
            <person name="Norbu C."/>
            <person name="Norbu N."/>
            <person name="Novod N."/>
            <person name="O'Neill B."/>
            <person name="Osman S."/>
            <person name="Markiewicz E."/>
            <person name="Oyono O.L."/>
            <person name="Patti C."/>
            <person name="Phunkhang P."/>
            <person name="Pierre F."/>
            <person name="Priest M."/>
            <person name="Raghuraman S."/>
            <person name="Rege F."/>
            <person name="Reyes R."/>
            <person name="Rise C."/>
            <person name="Rogov P."/>
            <person name="Ross K."/>
            <person name="Ryan E."/>
            <person name="Settipalli S."/>
            <person name="Shea T."/>
            <person name="Sherpa N."/>
            <person name="Shi L."/>
            <person name="Shih D."/>
            <person name="Sparrow T."/>
            <person name="Spaulding J."/>
            <person name="Stalker J."/>
            <person name="Stange-Thomann N."/>
            <person name="Stavropoulos S."/>
            <person name="Stone C."/>
            <person name="Strader C."/>
            <person name="Tesfaye S."/>
            <person name="Thomson T."/>
            <person name="Thoulutsang Y."/>
            <person name="Thoulutsang D."/>
            <person name="Topham K."/>
            <person name="Topping I."/>
            <person name="Tsamla T."/>
            <person name="Vassiliev H."/>
            <person name="Vo A."/>
            <person name="Wangchuk T."/>
            <person name="Wangdi T."/>
            <person name="Weiand M."/>
            <person name="Wilkinson J."/>
            <person name="Wilson A."/>
            <person name="Yadav S."/>
            <person name="Young G."/>
            <person name="Yu Q."/>
            <person name="Zembek L."/>
            <person name="Zhong D."/>
            <person name="Zimmer A."/>
            <person name="Zwirko Z."/>
            <person name="Jaffe D.B."/>
            <person name="Alvarez P."/>
            <person name="Brockman W."/>
            <person name="Butler J."/>
            <person name="Chin C."/>
            <person name="Gnerre S."/>
            <person name="Grabherr M."/>
            <person name="Kleber M."/>
            <person name="Mauceli E."/>
            <person name="MacCallum I."/>
        </authorList>
    </citation>
    <scope>NUCLEOTIDE SEQUENCE [LARGE SCALE GENOMIC DNA]</scope>
    <source>
        <strain evidence="3">Tucson 15287-2541.00</strain>
    </source>
</reference>
<evidence type="ECO:0000256" key="1">
    <source>
        <dbReference type="SAM" id="MobiDB-lite"/>
    </source>
</evidence>